<dbReference type="SUPFAM" id="SSF53474">
    <property type="entry name" value="alpha/beta-Hydrolases"/>
    <property type="match status" value="1"/>
</dbReference>
<gene>
    <name evidence="3" type="ORF">CRYO30217_01662</name>
</gene>
<dbReference type="EMBL" id="OU015584">
    <property type="protein sequence ID" value="CAG5081543.1"/>
    <property type="molecule type" value="Genomic_DNA"/>
</dbReference>
<dbReference type="KEGG" id="ptan:CRYO30217_01662"/>
<dbReference type="RefSeq" id="WP_258541856.1">
    <property type="nucleotide sequence ID" value="NZ_OU015584.1"/>
</dbReference>
<evidence type="ECO:0000256" key="1">
    <source>
        <dbReference type="ARBA" id="ARBA00005622"/>
    </source>
</evidence>
<name>A0A916JN70_9FLAO</name>
<sequence>MTRELFIAFFILSFQFNGLAQATKVSTLGIGEQCSFHSKILDEDRTLNVYLPDGYHPDSLQNYPVIYLLDGSMHEDMLHISGLVQFCSYSWINLIPECIVVGIANVNRYRDFTHIPENKEYLKSDPRRGGASKFIAFLENEVIPYVDHRYKTNKHRGLIGQSLGGLIATQFLIEKPQLFNHFFIVSPSLWYDDERLLSRDFSDLSHIESIYIAVGNEGKIMKRVAKKLFKKVKTNENNISLTYKYFNEYDHGDVLHHAIYEGFKAVGKTLKQNL</sequence>
<dbReference type="PANTHER" id="PTHR40841:SF2">
    <property type="entry name" value="SIDEROPHORE-DEGRADING ESTERASE (EUROFUNG)"/>
    <property type="match status" value="1"/>
</dbReference>
<dbReference type="GO" id="GO:0016788">
    <property type="term" value="F:hydrolase activity, acting on ester bonds"/>
    <property type="evidence" value="ECO:0007669"/>
    <property type="project" value="TreeGrafter"/>
</dbReference>
<evidence type="ECO:0000313" key="3">
    <source>
        <dbReference type="EMBL" id="CAG5081543.1"/>
    </source>
</evidence>
<dbReference type="InterPro" id="IPR000801">
    <property type="entry name" value="Esterase-like"/>
</dbReference>
<keyword evidence="2" id="KW-0378">Hydrolase</keyword>
<dbReference type="InterPro" id="IPR052558">
    <property type="entry name" value="Siderophore_Hydrolase_D"/>
</dbReference>
<accession>A0A916JN70</accession>
<organism evidence="3 4">
    <name type="scientific">Parvicella tangerina</name>
    <dbReference type="NCBI Taxonomy" id="2829795"/>
    <lineage>
        <taxon>Bacteria</taxon>
        <taxon>Pseudomonadati</taxon>
        <taxon>Bacteroidota</taxon>
        <taxon>Flavobacteriia</taxon>
        <taxon>Flavobacteriales</taxon>
        <taxon>Parvicellaceae</taxon>
        <taxon>Parvicella</taxon>
    </lineage>
</organism>
<dbReference type="PANTHER" id="PTHR40841">
    <property type="entry name" value="SIDEROPHORE TRIACETYLFUSARININE C ESTERASE"/>
    <property type="match status" value="1"/>
</dbReference>
<dbReference type="AlphaFoldDB" id="A0A916JN70"/>
<keyword evidence="4" id="KW-1185">Reference proteome</keyword>
<dbReference type="Proteomes" id="UP000683507">
    <property type="component" value="Chromosome"/>
</dbReference>
<dbReference type="Gene3D" id="3.40.50.1820">
    <property type="entry name" value="alpha/beta hydrolase"/>
    <property type="match status" value="1"/>
</dbReference>
<dbReference type="Pfam" id="PF00756">
    <property type="entry name" value="Esterase"/>
    <property type="match status" value="1"/>
</dbReference>
<reference evidence="3" key="1">
    <citation type="submission" date="2021-04" db="EMBL/GenBank/DDBJ databases">
        <authorList>
            <person name="Rodrigo-Torres L."/>
            <person name="Arahal R. D."/>
            <person name="Lucena T."/>
        </authorList>
    </citation>
    <scope>NUCLEOTIDE SEQUENCE</scope>
    <source>
        <strain evidence="3">AS29M-1</strain>
    </source>
</reference>
<protein>
    <recommendedName>
        <fullName evidence="5">Alpha/beta hydrolase</fullName>
    </recommendedName>
</protein>
<dbReference type="InterPro" id="IPR029058">
    <property type="entry name" value="AB_hydrolase_fold"/>
</dbReference>
<comment type="similarity">
    <text evidence="1">Belongs to the esterase D family.</text>
</comment>
<proteinExistence type="inferred from homology"/>
<evidence type="ECO:0008006" key="5">
    <source>
        <dbReference type="Google" id="ProtNLM"/>
    </source>
</evidence>
<evidence type="ECO:0000313" key="4">
    <source>
        <dbReference type="Proteomes" id="UP000683507"/>
    </source>
</evidence>
<evidence type="ECO:0000256" key="2">
    <source>
        <dbReference type="ARBA" id="ARBA00022801"/>
    </source>
</evidence>